<evidence type="ECO:0000256" key="5">
    <source>
        <dbReference type="PROSITE-ProRule" id="PRU00309"/>
    </source>
</evidence>
<dbReference type="InterPro" id="IPR006612">
    <property type="entry name" value="THAP_Znf"/>
</dbReference>
<feature type="domain" description="THAP-type" evidence="6">
    <location>
        <begin position="1"/>
        <end position="89"/>
    </location>
</feature>
<dbReference type="SUPFAM" id="SSF57716">
    <property type="entry name" value="Glucocorticoid receptor-like (DNA-binding domain)"/>
    <property type="match status" value="1"/>
</dbReference>
<dbReference type="SMART" id="SM00692">
    <property type="entry name" value="DM3"/>
    <property type="match status" value="1"/>
</dbReference>
<dbReference type="EMBL" id="GBHO01017555">
    <property type="protein sequence ID" value="JAG26049.1"/>
    <property type="molecule type" value="Transcribed_RNA"/>
</dbReference>
<evidence type="ECO:0000256" key="4">
    <source>
        <dbReference type="ARBA" id="ARBA00023125"/>
    </source>
</evidence>
<dbReference type="GO" id="GO:0008270">
    <property type="term" value="F:zinc ion binding"/>
    <property type="evidence" value="ECO:0007669"/>
    <property type="project" value="UniProtKB-KW"/>
</dbReference>
<dbReference type="PANTHER" id="PTHR46600:SF11">
    <property type="entry name" value="THAP DOMAIN-CONTAINING PROTEIN 10"/>
    <property type="match status" value="1"/>
</dbReference>
<dbReference type="Gene3D" id="6.20.210.20">
    <property type="entry name" value="THAP domain"/>
    <property type="match status" value="1"/>
</dbReference>
<evidence type="ECO:0000256" key="1">
    <source>
        <dbReference type="ARBA" id="ARBA00022723"/>
    </source>
</evidence>
<protein>
    <submittedName>
        <fullName evidence="7">THAP domain-containing protein 2</fullName>
    </submittedName>
</protein>
<dbReference type="InterPro" id="IPR038441">
    <property type="entry name" value="THAP_Znf_sf"/>
</dbReference>
<dbReference type="AlphaFoldDB" id="A0A0A9Y1L2"/>
<reference evidence="7" key="1">
    <citation type="journal article" date="2014" name="PLoS ONE">
        <title>Transcriptome-Based Identification of ABC Transporters in the Western Tarnished Plant Bug Lygus hesperus.</title>
        <authorList>
            <person name="Hull J.J."/>
            <person name="Chaney K."/>
            <person name="Geib S.M."/>
            <person name="Fabrick J.A."/>
            <person name="Brent C.S."/>
            <person name="Walsh D."/>
            <person name="Lavine L.C."/>
        </authorList>
    </citation>
    <scope>NUCLEOTIDE SEQUENCE</scope>
</reference>
<evidence type="ECO:0000259" key="6">
    <source>
        <dbReference type="PROSITE" id="PS50950"/>
    </source>
</evidence>
<dbReference type="PROSITE" id="PS50950">
    <property type="entry name" value="ZF_THAP"/>
    <property type="match status" value="1"/>
</dbReference>
<dbReference type="Pfam" id="PF05485">
    <property type="entry name" value="THAP"/>
    <property type="match status" value="1"/>
</dbReference>
<name>A0A0A9Y1L2_LYGHE</name>
<dbReference type="SMART" id="SM00980">
    <property type="entry name" value="THAP"/>
    <property type="match status" value="1"/>
</dbReference>
<sequence>MVCCAVAGCSTHGRHQSNGNYRFHRFPSDEKVRSKWINACKRADRFCVNNSRVCSFHFDQSDYARDLKSELLNIPSKFILRTDAVPHLRLHFDTFLSELELSLG</sequence>
<evidence type="ECO:0000313" key="7">
    <source>
        <dbReference type="EMBL" id="JAG26049.1"/>
    </source>
</evidence>
<keyword evidence="3" id="KW-0862">Zinc</keyword>
<keyword evidence="2 5" id="KW-0863">Zinc-finger</keyword>
<reference evidence="7" key="2">
    <citation type="submission" date="2014-07" db="EMBL/GenBank/DDBJ databases">
        <authorList>
            <person name="Hull J."/>
        </authorList>
    </citation>
    <scope>NUCLEOTIDE SEQUENCE</scope>
</reference>
<dbReference type="GO" id="GO:0043565">
    <property type="term" value="F:sequence-specific DNA binding"/>
    <property type="evidence" value="ECO:0007669"/>
    <property type="project" value="InterPro"/>
</dbReference>
<keyword evidence="4 5" id="KW-0238">DNA-binding</keyword>
<accession>A0A0A9Y1L2</accession>
<proteinExistence type="predicted"/>
<dbReference type="InterPro" id="IPR026516">
    <property type="entry name" value="THAP1/10"/>
</dbReference>
<evidence type="ECO:0000256" key="3">
    <source>
        <dbReference type="ARBA" id="ARBA00022833"/>
    </source>
</evidence>
<evidence type="ECO:0000256" key="2">
    <source>
        <dbReference type="ARBA" id="ARBA00022771"/>
    </source>
</evidence>
<organism evidence="7">
    <name type="scientific">Lygus hesperus</name>
    <name type="common">Western plant bug</name>
    <dbReference type="NCBI Taxonomy" id="30085"/>
    <lineage>
        <taxon>Eukaryota</taxon>
        <taxon>Metazoa</taxon>
        <taxon>Ecdysozoa</taxon>
        <taxon>Arthropoda</taxon>
        <taxon>Hexapoda</taxon>
        <taxon>Insecta</taxon>
        <taxon>Pterygota</taxon>
        <taxon>Neoptera</taxon>
        <taxon>Paraneoptera</taxon>
        <taxon>Hemiptera</taxon>
        <taxon>Heteroptera</taxon>
        <taxon>Panheteroptera</taxon>
        <taxon>Cimicomorpha</taxon>
        <taxon>Miridae</taxon>
        <taxon>Mirini</taxon>
        <taxon>Lygus</taxon>
    </lineage>
</organism>
<keyword evidence="1" id="KW-0479">Metal-binding</keyword>
<dbReference type="PANTHER" id="PTHR46600">
    <property type="entry name" value="THAP DOMAIN-CONTAINING"/>
    <property type="match status" value="1"/>
</dbReference>
<gene>
    <name evidence="7" type="primary">Thap2_1</name>
    <name evidence="7" type="ORF">CM83_17076</name>
</gene>